<keyword evidence="4" id="KW-0804">Transcription</keyword>
<dbReference type="Pfam" id="PF03466">
    <property type="entry name" value="LysR_substrate"/>
    <property type="match status" value="1"/>
</dbReference>
<dbReference type="SUPFAM" id="SSF46785">
    <property type="entry name" value="Winged helix' DNA-binding domain"/>
    <property type="match status" value="1"/>
</dbReference>
<evidence type="ECO:0000256" key="1">
    <source>
        <dbReference type="ARBA" id="ARBA00009437"/>
    </source>
</evidence>
<comment type="caution">
    <text evidence="6">The sequence shown here is derived from an EMBL/GenBank/DDBJ whole genome shotgun (WGS) entry which is preliminary data.</text>
</comment>
<dbReference type="Pfam" id="PF00126">
    <property type="entry name" value="HTH_1"/>
    <property type="match status" value="1"/>
</dbReference>
<dbReference type="GO" id="GO:0006351">
    <property type="term" value="P:DNA-templated transcription"/>
    <property type="evidence" value="ECO:0007669"/>
    <property type="project" value="TreeGrafter"/>
</dbReference>
<dbReference type="Gene3D" id="3.40.190.10">
    <property type="entry name" value="Periplasmic binding protein-like II"/>
    <property type="match status" value="2"/>
</dbReference>
<evidence type="ECO:0000256" key="3">
    <source>
        <dbReference type="ARBA" id="ARBA00023125"/>
    </source>
</evidence>
<keyword evidence="3" id="KW-0238">DNA-binding</keyword>
<dbReference type="SUPFAM" id="SSF53850">
    <property type="entry name" value="Periplasmic binding protein-like II"/>
    <property type="match status" value="1"/>
</dbReference>
<dbReference type="InterPro" id="IPR036390">
    <property type="entry name" value="WH_DNA-bd_sf"/>
</dbReference>
<evidence type="ECO:0000313" key="7">
    <source>
        <dbReference type="Proteomes" id="UP000886602"/>
    </source>
</evidence>
<proteinExistence type="inferred from homology"/>
<dbReference type="GO" id="GO:0003700">
    <property type="term" value="F:DNA-binding transcription factor activity"/>
    <property type="evidence" value="ECO:0007669"/>
    <property type="project" value="InterPro"/>
</dbReference>
<sequence length="317" mass="35125">MSYRLPPLNALRAFEAAARHLSFKKASDELSVTPTAISHQIHGLEDYLGFALFHRLTRALELTVEGQAMLPKVREGLECFAAAVESTRRHESGGRLLVASPPVFASRWLISHLPGYTARHPEVQLHMTASPKMIDPPDALQVSGFETIDVRDDETELFIRFGRGRYPGCRVDRLFSPAYTAVCSPRLLSGMRPLNVPKDLRYHDLLHDDTTPELMDRPTWAEWLQLAGVEGIDDNAGTHFSDSSLALSAVIDGLDIALASVPLVEAEVAAGRLIVPFDILIRRPQAYYLVTPEAVAERPVIGAFREWLLEEAAKVQG</sequence>
<dbReference type="GO" id="GO:0043565">
    <property type="term" value="F:sequence-specific DNA binding"/>
    <property type="evidence" value="ECO:0007669"/>
    <property type="project" value="TreeGrafter"/>
</dbReference>
<feature type="domain" description="HTH lysR-type" evidence="5">
    <location>
        <begin position="6"/>
        <end position="63"/>
    </location>
</feature>
<dbReference type="InterPro" id="IPR036388">
    <property type="entry name" value="WH-like_DNA-bd_sf"/>
</dbReference>
<dbReference type="PANTHER" id="PTHR30537">
    <property type="entry name" value="HTH-TYPE TRANSCRIPTIONAL REGULATOR"/>
    <property type="match status" value="1"/>
</dbReference>
<gene>
    <name evidence="6" type="primary">gcvA</name>
    <name evidence="6" type="ORF">IPJ48_07295</name>
</gene>
<accession>A0A9D7F6B4</accession>
<evidence type="ECO:0000313" key="6">
    <source>
        <dbReference type="EMBL" id="MBK7422904.1"/>
    </source>
</evidence>
<dbReference type="EMBL" id="JADJNC010000010">
    <property type="protein sequence ID" value="MBK7422904.1"/>
    <property type="molecule type" value="Genomic_DNA"/>
</dbReference>
<dbReference type="CDD" id="cd08432">
    <property type="entry name" value="PBP2_GcdR_TrpI_HvrB_AmpR_like"/>
    <property type="match status" value="1"/>
</dbReference>
<dbReference type="PANTHER" id="PTHR30537:SF26">
    <property type="entry name" value="GLYCINE CLEAVAGE SYSTEM TRANSCRIPTIONAL ACTIVATOR"/>
    <property type="match status" value="1"/>
</dbReference>
<dbReference type="InterPro" id="IPR005119">
    <property type="entry name" value="LysR_subst-bd"/>
</dbReference>
<dbReference type="AlphaFoldDB" id="A0A9D7F6B4"/>
<dbReference type="NCBIfam" id="NF008352">
    <property type="entry name" value="PRK11139.1"/>
    <property type="match status" value="1"/>
</dbReference>
<comment type="similarity">
    <text evidence="1">Belongs to the LysR transcriptional regulatory family.</text>
</comment>
<dbReference type="FunFam" id="1.10.10.10:FF:000038">
    <property type="entry name" value="Glycine cleavage system transcriptional activator"/>
    <property type="match status" value="1"/>
</dbReference>
<evidence type="ECO:0000256" key="2">
    <source>
        <dbReference type="ARBA" id="ARBA00023015"/>
    </source>
</evidence>
<reference evidence="6" key="1">
    <citation type="submission" date="2020-10" db="EMBL/GenBank/DDBJ databases">
        <title>Connecting structure to function with the recovery of over 1000 high-quality activated sludge metagenome-assembled genomes encoding full-length rRNA genes using long-read sequencing.</title>
        <authorList>
            <person name="Singleton C.M."/>
            <person name="Petriglieri F."/>
            <person name="Kristensen J.M."/>
            <person name="Kirkegaard R.H."/>
            <person name="Michaelsen T.Y."/>
            <person name="Andersen M.H."/>
            <person name="Karst S.M."/>
            <person name="Dueholm M.S."/>
            <person name="Nielsen P.H."/>
            <person name="Albertsen M."/>
        </authorList>
    </citation>
    <scope>NUCLEOTIDE SEQUENCE</scope>
    <source>
        <strain evidence="6">EsbW_18-Q3-R4-48_MAXAC.044</strain>
    </source>
</reference>
<dbReference type="Gene3D" id="1.10.10.10">
    <property type="entry name" value="Winged helix-like DNA-binding domain superfamily/Winged helix DNA-binding domain"/>
    <property type="match status" value="1"/>
</dbReference>
<organism evidence="6 7">
    <name type="scientific">Candidatus Propionivibrio dominans</name>
    <dbReference type="NCBI Taxonomy" id="2954373"/>
    <lineage>
        <taxon>Bacteria</taxon>
        <taxon>Pseudomonadati</taxon>
        <taxon>Pseudomonadota</taxon>
        <taxon>Betaproteobacteria</taxon>
        <taxon>Rhodocyclales</taxon>
        <taxon>Rhodocyclaceae</taxon>
        <taxon>Propionivibrio</taxon>
    </lineage>
</organism>
<keyword evidence="2" id="KW-0805">Transcription regulation</keyword>
<evidence type="ECO:0000256" key="4">
    <source>
        <dbReference type="ARBA" id="ARBA00023163"/>
    </source>
</evidence>
<dbReference type="InterPro" id="IPR000847">
    <property type="entry name" value="LysR_HTH_N"/>
</dbReference>
<protein>
    <submittedName>
        <fullName evidence="6">Transcriptional regulator GcvA</fullName>
    </submittedName>
</protein>
<dbReference type="Proteomes" id="UP000886602">
    <property type="component" value="Unassembled WGS sequence"/>
</dbReference>
<evidence type="ECO:0000259" key="5">
    <source>
        <dbReference type="PROSITE" id="PS50931"/>
    </source>
</evidence>
<dbReference type="PROSITE" id="PS50931">
    <property type="entry name" value="HTH_LYSR"/>
    <property type="match status" value="1"/>
</dbReference>
<name>A0A9D7F6B4_9RHOO</name>
<dbReference type="InterPro" id="IPR058163">
    <property type="entry name" value="LysR-type_TF_proteobact-type"/>
</dbReference>